<proteinExistence type="predicted"/>
<dbReference type="EMBL" id="CP002047">
    <property type="protein sequence ID" value="ADI10631.1"/>
    <property type="molecule type" value="Genomic_DNA"/>
</dbReference>
<dbReference type="AlphaFoldDB" id="D7C9B3"/>
<evidence type="ECO:0000313" key="1">
    <source>
        <dbReference type="EMBL" id="ADI10631.1"/>
    </source>
</evidence>
<sequence length="455" mass="49936">MGALTYADLIGVDLGKLGAVVTDWKCAVDGLKRLMNDARSGLRKKSEGARWAGLNADVTREFVGKTAKEFADLHKEASSIWSVLDDAHSQLTEIQSSVKSIVAQAQDDGLRLSDNFDGTVRFLYPHTPGDDGVRTQAQLDTQEAYANRVNRKIAQAVEVDGIVKAALAKSHGGDPYNAGHAGYHSLNDAKVDRAIDLASLGQRANPSQRAELRRIWDGLSPELRGRVWEADRMALMAAGISDPQYKWKPADVGSGKFHSRDPGYKDYLFQLEAKAMAKGGRLAGYDQGARALAHYLGGSGKPLDLDIDRMWDEDKGFRKAATENLSKHEDEWRQKALKAFEESGGRPVAIPVETKAEGYEQGDPDWNFAVGHGMVNHSGVVSVEPGPHGGKPKVSLDYQVNVWDRYNWDDNTSFEIAGVTVTGAQMQGLHQTGLAQEFNMHGRSSTHWRDLTQPR</sequence>
<keyword evidence="2" id="KW-1185">Reference proteome</keyword>
<protein>
    <submittedName>
        <fullName evidence="1">Uncharacterized protein</fullName>
    </submittedName>
</protein>
<dbReference type="eggNOG" id="COG5651">
    <property type="taxonomic scope" value="Bacteria"/>
</dbReference>
<gene>
    <name evidence="1" type="ordered locus">SBI_07511</name>
</gene>
<reference evidence="1 2" key="1">
    <citation type="journal article" date="2010" name="J. Bacteriol.">
        <title>Genome sequence of the milbemycin-producing bacterium Streptomyces bingchenggensis.</title>
        <authorList>
            <person name="Wang X.J."/>
            <person name="Yan Y.J."/>
            <person name="Zhang B."/>
            <person name="An J."/>
            <person name="Wang J.J."/>
            <person name="Tian J."/>
            <person name="Jiang L."/>
            <person name="Chen Y.H."/>
            <person name="Huang S.X."/>
            <person name="Yin M."/>
            <person name="Zhang J."/>
            <person name="Gao A.L."/>
            <person name="Liu C.X."/>
            <person name="Zhu Z.X."/>
            <person name="Xiang W.S."/>
        </authorList>
    </citation>
    <scope>NUCLEOTIDE SEQUENCE [LARGE SCALE GENOMIC DNA]</scope>
    <source>
        <strain evidence="1 2">BCW-1</strain>
    </source>
</reference>
<evidence type="ECO:0000313" key="2">
    <source>
        <dbReference type="Proteomes" id="UP000000377"/>
    </source>
</evidence>
<accession>D7C9B3</accession>
<dbReference type="HOGENOM" id="CLU_048428_0_0_11"/>
<dbReference type="RefSeq" id="WP_014180081.1">
    <property type="nucleotide sequence ID" value="NC_016582.1"/>
</dbReference>
<dbReference type="Proteomes" id="UP000000377">
    <property type="component" value="Chromosome"/>
</dbReference>
<dbReference type="KEGG" id="sbh:SBI_07511"/>
<dbReference type="PATRIC" id="fig|749414.3.peg.7723"/>
<name>D7C9B3_STRBB</name>
<organism evidence="1 2">
    <name type="scientific">Streptomyces bingchenggensis (strain BCW-1)</name>
    <dbReference type="NCBI Taxonomy" id="749414"/>
    <lineage>
        <taxon>Bacteria</taxon>
        <taxon>Bacillati</taxon>
        <taxon>Actinomycetota</taxon>
        <taxon>Actinomycetes</taxon>
        <taxon>Kitasatosporales</taxon>
        <taxon>Streptomycetaceae</taxon>
        <taxon>Streptomyces</taxon>
    </lineage>
</organism>